<evidence type="ECO:0000256" key="2">
    <source>
        <dbReference type="ARBA" id="ARBA00022857"/>
    </source>
</evidence>
<accession>A0ABQ9FDJ9</accession>
<feature type="domain" description="NADP-dependent oxidoreductase" evidence="4">
    <location>
        <begin position="23"/>
        <end position="92"/>
    </location>
</feature>
<dbReference type="InterPro" id="IPR023210">
    <property type="entry name" value="NADP_OxRdtase_dom"/>
</dbReference>
<evidence type="ECO:0000256" key="3">
    <source>
        <dbReference type="ARBA" id="ARBA00023002"/>
    </source>
</evidence>
<dbReference type="PIRSF" id="PIRSF000097">
    <property type="entry name" value="AKR"/>
    <property type="match status" value="1"/>
</dbReference>
<dbReference type="SUPFAM" id="SSF51430">
    <property type="entry name" value="NAD(P)-linked oxidoreductase"/>
    <property type="match status" value="1"/>
</dbReference>
<dbReference type="Proteomes" id="UP001217089">
    <property type="component" value="Unassembled WGS sequence"/>
</dbReference>
<comment type="caution">
    <text evidence="5">The sequence shown here is derived from an EMBL/GenBank/DDBJ whole genome shotgun (WGS) entry which is preliminary data.</text>
</comment>
<dbReference type="Gene3D" id="3.20.20.100">
    <property type="entry name" value="NADP-dependent oxidoreductase domain"/>
    <property type="match status" value="1"/>
</dbReference>
<organism evidence="5 6">
    <name type="scientific">Tegillarca granosa</name>
    <name type="common">Malaysian cockle</name>
    <name type="synonym">Anadara granosa</name>
    <dbReference type="NCBI Taxonomy" id="220873"/>
    <lineage>
        <taxon>Eukaryota</taxon>
        <taxon>Metazoa</taxon>
        <taxon>Spiralia</taxon>
        <taxon>Lophotrochozoa</taxon>
        <taxon>Mollusca</taxon>
        <taxon>Bivalvia</taxon>
        <taxon>Autobranchia</taxon>
        <taxon>Pteriomorphia</taxon>
        <taxon>Arcoida</taxon>
        <taxon>Arcoidea</taxon>
        <taxon>Arcidae</taxon>
        <taxon>Tegillarca</taxon>
    </lineage>
</organism>
<protein>
    <recommendedName>
        <fullName evidence="4">NADP-dependent oxidoreductase domain-containing protein</fullName>
    </recommendedName>
</protein>
<evidence type="ECO:0000259" key="4">
    <source>
        <dbReference type="Pfam" id="PF00248"/>
    </source>
</evidence>
<comment type="similarity">
    <text evidence="1">Belongs to the aldo/keto reductase family.</text>
</comment>
<keyword evidence="3" id="KW-0560">Oxidoreductase</keyword>
<reference evidence="5 6" key="1">
    <citation type="submission" date="2022-12" db="EMBL/GenBank/DDBJ databases">
        <title>Chromosome-level genome of Tegillarca granosa.</title>
        <authorList>
            <person name="Kim J."/>
        </authorList>
    </citation>
    <scope>NUCLEOTIDE SEQUENCE [LARGE SCALE GENOMIC DNA]</scope>
    <source>
        <strain evidence="5">Teg-2019</strain>
        <tissue evidence="5">Adductor muscle</tissue>
    </source>
</reference>
<dbReference type="InterPro" id="IPR020471">
    <property type="entry name" value="AKR"/>
</dbReference>
<dbReference type="PANTHER" id="PTHR43827:SF3">
    <property type="entry name" value="NADP-DEPENDENT OXIDOREDUCTASE DOMAIN-CONTAINING PROTEIN"/>
    <property type="match status" value="1"/>
</dbReference>
<dbReference type="PANTHER" id="PTHR43827">
    <property type="entry name" value="2,5-DIKETO-D-GLUCONIC ACID REDUCTASE"/>
    <property type="match status" value="1"/>
</dbReference>
<dbReference type="InterPro" id="IPR036812">
    <property type="entry name" value="NAD(P)_OxRdtase_dom_sf"/>
</dbReference>
<sequence length="293" mass="33876">MSDKKMKFITLNSGHIMPVIGYTASVYRNEDYIGQCLKSLLPKYGLQRSDIFITSKLGPKDQGRGKCRTAFLQSLQRLQCDYLDLYLIHWPGAQGMQPQDPRHRDLRVGSWNDMVELQKEDNHDHTFTCWSSKWTVGLKLLLGPVYIHIHDSKLRLCTRYIHGGTILILFDFLLLKIEHHPHLIQKSLIEFCKEKEIHFQAYSSLGTSNVTENKLLNNPVVKSIADTKSKSTAQILLKWAVQQDIGVLPKSTNPQHIHENIDIFTWTLTEDEIKTLNSLEHGYHYCWNPEHVT</sequence>
<dbReference type="EMBL" id="JARBDR010000342">
    <property type="protein sequence ID" value="KAJ8313932.1"/>
    <property type="molecule type" value="Genomic_DNA"/>
</dbReference>
<evidence type="ECO:0000313" key="5">
    <source>
        <dbReference type="EMBL" id="KAJ8313932.1"/>
    </source>
</evidence>
<name>A0ABQ9FDJ9_TEGGR</name>
<keyword evidence="2" id="KW-0521">NADP</keyword>
<proteinExistence type="inferred from homology"/>
<dbReference type="Pfam" id="PF00248">
    <property type="entry name" value="Aldo_ket_red"/>
    <property type="match status" value="2"/>
</dbReference>
<feature type="domain" description="NADP-dependent oxidoreductase" evidence="4">
    <location>
        <begin position="171"/>
        <end position="279"/>
    </location>
</feature>
<evidence type="ECO:0000256" key="1">
    <source>
        <dbReference type="ARBA" id="ARBA00007905"/>
    </source>
</evidence>
<evidence type="ECO:0000313" key="6">
    <source>
        <dbReference type="Proteomes" id="UP001217089"/>
    </source>
</evidence>
<dbReference type="PRINTS" id="PR00069">
    <property type="entry name" value="ALDKETRDTASE"/>
</dbReference>
<gene>
    <name evidence="5" type="ORF">KUTeg_008493</name>
</gene>
<keyword evidence="6" id="KW-1185">Reference proteome</keyword>